<evidence type="ECO:0000313" key="1">
    <source>
        <dbReference type="EMBL" id="KAI3710711.1"/>
    </source>
</evidence>
<keyword evidence="2" id="KW-1185">Reference proteome</keyword>
<accession>A0ACB9AMI5</accession>
<reference evidence="2" key="1">
    <citation type="journal article" date="2022" name="Mol. Ecol. Resour.">
        <title>The genomes of chicory, endive, great burdock and yacon provide insights into Asteraceae palaeo-polyploidization history and plant inulin production.</title>
        <authorList>
            <person name="Fan W."/>
            <person name="Wang S."/>
            <person name="Wang H."/>
            <person name="Wang A."/>
            <person name="Jiang F."/>
            <person name="Liu H."/>
            <person name="Zhao H."/>
            <person name="Xu D."/>
            <person name="Zhang Y."/>
        </authorList>
    </citation>
    <scope>NUCLEOTIDE SEQUENCE [LARGE SCALE GENOMIC DNA]</scope>
    <source>
        <strain evidence="2">cv. Punajuju</strain>
    </source>
</reference>
<name>A0ACB9AMI5_CICIN</name>
<protein>
    <submittedName>
        <fullName evidence="1">Uncharacterized protein</fullName>
    </submittedName>
</protein>
<sequence length="96" mass="11198">MKSDATLEELGIFLELKMNENGSLMVDLEGTSIGHWCYKIRQWKHWEDSIAKENFDASKGMMGVPKEEVDQILESSKTDMRIAGFDEEEKRMRQRI</sequence>
<dbReference type="Proteomes" id="UP001055811">
    <property type="component" value="Linkage Group LG07"/>
</dbReference>
<evidence type="ECO:0000313" key="2">
    <source>
        <dbReference type="Proteomes" id="UP001055811"/>
    </source>
</evidence>
<reference evidence="1 2" key="2">
    <citation type="journal article" date="2022" name="Mol. Ecol. Resour.">
        <title>The genomes of chicory, endive, great burdock and yacon provide insights into Asteraceae paleo-polyploidization history and plant inulin production.</title>
        <authorList>
            <person name="Fan W."/>
            <person name="Wang S."/>
            <person name="Wang H."/>
            <person name="Wang A."/>
            <person name="Jiang F."/>
            <person name="Liu H."/>
            <person name="Zhao H."/>
            <person name="Xu D."/>
            <person name="Zhang Y."/>
        </authorList>
    </citation>
    <scope>NUCLEOTIDE SEQUENCE [LARGE SCALE GENOMIC DNA]</scope>
    <source>
        <strain evidence="2">cv. Punajuju</strain>
        <tissue evidence="1">Leaves</tissue>
    </source>
</reference>
<gene>
    <name evidence="1" type="ORF">L2E82_40500</name>
</gene>
<proteinExistence type="predicted"/>
<organism evidence="1 2">
    <name type="scientific">Cichorium intybus</name>
    <name type="common">Chicory</name>
    <dbReference type="NCBI Taxonomy" id="13427"/>
    <lineage>
        <taxon>Eukaryota</taxon>
        <taxon>Viridiplantae</taxon>
        <taxon>Streptophyta</taxon>
        <taxon>Embryophyta</taxon>
        <taxon>Tracheophyta</taxon>
        <taxon>Spermatophyta</taxon>
        <taxon>Magnoliopsida</taxon>
        <taxon>eudicotyledons</taxon>
        <taxon>Gunneridae</taxon>
        <taxon>Pentapetalae</taxon>
        <taxon>asterids</taxon>
        <taxon>campanulids</taxon>
        <taxon>Asterales</taxon>
        <taxon>Asteraceae</taxon>
        <taxon>Cichorioideae</taxon>
        <taxon>Cichorieae</taxon>
        <taxon>Cichoriinae</taxon>
        <taxon>Cichorium</taxon>
    </lineage>
</organism>
<dbReference type="EMBL" id="CM042015">
    <property type="protein sequence ID" value="KAI3710711.1"/>
    <property type="molecule type" value="Genomic_DNA"/>
</dbReference>
<comment type="caution">
    <text evidence="1">The sequence shown here is derived from an EMBL/GenBank/DDBJ whole genome shotgun (WGS) entry which is preliminary data.</text>
</comment>